<accession>A0A913ZJG1</accession>
<dbReference type="EnsemblMetazoa" id="XM_038196019.1">
    <property type="protein sequence ID" value="XP_038051947.1"/>
    <property type="gene ID" value="LOC119724802"/>
</dbReference>
<keyword evidence="4 7" id="KW-1133">Transmembrane helix</keyword>
<dbReference type="RefSeq" id="XP_038051947.1">
    <property type="nucleotide sequence ID" value="XM_038196019.1"/>
</dbReference>
<evidence type="ECO:0000256" key="5">
    <source>
        <dbReference type="ARBA" id="ARBA00023136"/>
    </source>
</evidence>
<feature type="transmembrane region" description="Helical" evidence="7">
    <location>
        <begin position="80"/>
        <end position="99"/>
    </location>
</feature>
<feature type="transmembrane region" description="Helical" evidence="7">
    <location>
        <begin position="150"/>
        <end position="170"/>
    </location>
</feature>
<keyword evidence="9" id="KW-1185">Reference proteome</keyword>
<evidence type="ECO:0000256" key="6">
    <source>
        <dbReference type="SAM" id="MobiDB-lite"/>
    </source>
</evidence>
<dbReference type="AlphaFoldDB" id="A0A913ZJG1"/>
<sequence>MMQQPPAYTPNQPQMVQQQRHQVVTVQPGNVPVVSGNQTRPGNWKSMNGTGITQIVLGSLTVILGIVACVIGSFYFFIGHAFWCGILLYCVAGILGVVAGQKQSSCVAIAYMVMSIFACLASCVVMGFSASAVAIDRQYGYYSYYYDNGWIGRVAVDAMLLILALVEFVVSIVGASMTCGAICNTAPAHTVIHYQAQPQFVVAAQPQGGYYAPQGQQQFASYPAQQVVAPQGPYFQGQAVPQAQPQAVPQAMPQAAPQAPPPEHQYQALTK</sequence>
<dbReference type="InterPro" id="IPR007237">
    <property type="entry name" value="CD20-like"/>
</dbReference>
<organism evidence="8 9">
    <name type="scientific">Patiria miniata</name>
    <name type="common">Bat star</name>
    <name type="synonym">Asterina miniata</name>
    <dbReference type="NCBI Taxonomy" id="46514"/>
    <lineage>
        <taxon>Eukaryota</taxon>
        <taxon>Metazoa</taxon>
        <taxon>Echinodermata</taxon>
        <taxon>Eleutherozoa</taxon>
        <taxon>Asterozoa</taxon>
        <taxon>Asteroidea</taxon>
        <taxon>Valvatacea</taxon>
        <taxon>Valvatida</taxon>
        <taxon>Asterinidae</taxon>
        <taxon>Patiria</taxon>
    </lineage>
</organism>
<protein>
    <submittedName>
        <fullName evidence="8">Uncharacterized protein</fullName>
    </submittedName>
</protein>
<evidence type="ECO:0000313" key="9">
    <source>
        <dbReference type="Proteomes" id="UP000887568"/>
    </source>
</evidence>
<proteinExistence type="inferred from homology"/>
<dbReference type="Proteomes" id="UP000887568">
    <property type="component" value="Unplaced"/>
</dbReference>
<dbReference type="PANTHER" id="PTHR23320:SF165">
    <property type="entry name" value="MARVEL DOMAIN-CONTAINING PROTEIN"/>
    <property type="match status" value="1"/>
</dbReference>
<dbReference type="GeneID" id="119724802"/>
<feature type="transmembrane region" description="Helical" evidence="7">
    <location>
        <begin position="106"/>
        <end position="130"/>
    </location>
</feature>
<dbReference type="PANTHER" id="PTHR23320">
    <property type="entry name" value="MEMBRANE-SPANNING 4-DOMAINS SUBFAMILY A MS4A -RELATED"/>
    <property type="match status" value="1"/>
</dbReference>
<name>A0A913ZJG1_PATMI</name>
<dbReference type="InterPro" id="IPR030417">
    <property type="entry name" value="MS4A"/>
</dbReference>
<feature type="compositionally biased region" description="Low complexity" evidence="6">
    <location>
        <begin position="245"/>
        <end position="257"/>
    </location>
</feature>
<comment type="subcellular location">
    <subcellularLocation>
        <location evidence="1">Membrane</location>
        <topology evidence="1">Multi-pass membrane protein</topology>
    </subcellularLocation>
</comment>
<comment type="similarity">
    <text evidence="2">Belongs to the MS4A family.</text>
</comment>
<dbReference type="OMA" id="ACAIQAY"/>
<dbReference type="OrthoDB" id="10071849at2759"/>
<evidence type="ECO:0000256" key="2">
    <source>
        <dbReference type="ARBA" id="ARBA00009565"/>
    </source>
</evidence>
<evidence type="ECO:0000256" key="1">
    <source>
        <dbReference type="ARBA" id="ARBA00004141"/>
    </source>
</evidence>
<reference evidence="8" key="1">
    <citation type="submission" date="2022-11" db="UniProtKB">
        <authorList>
            <consortium name="EnsemblMetazoa"/>
        </authorList>
    </citation>
    <scope>IDENTIFICATION</scope>
</reference>
<keyword evidence="3 7" id="KW-0812">Transmembrane</keyword>
<feature type="transmembrane region" description="Helical" evidence="7">
    <location>
        <begin position="55"/>
        <end position="74"/>
    </location>
</feature>
<keyword evidence="5 7" id="KW-0472">Membrane</keyword>
<dbReference type="GO" id="GO:0016020">
    <property type="term" value="C:membrane"/>
    <property type="evidence" value="ECO:0007669"/>
    <property type="project" value="UniProtKB-SubCell"/>
</dbReference>
<dbReference type="Pfam" id="PF04103">
    <property type="entry name" value="CD20"/>
    <property type="match status" value="1"/>
</dbReference>
<feature type="region of interest" description="Disordered" evidence="6">
    <location>
        <begin position="245"/>
        <end position="271"/>
    </location>
</feature>
<evidence type="ECO:0000313" key="8">
    <source>
        <dbReference type="EnsemblMetazoa" id="XP_038051947.1"/>
    </source>
</evidence>
<evidence type="ECO:0000256" key="4">
    <source>
        <dbReference type="ARBA" id="ARBA00022989"/>
    </source>
</evidence>
<evidence type="ECO:0000256" key="3">
    <source>
        <dbReference type="ARBA" id="ARBA00022692"/>
    </source>
</evidence>
<evidence type="ECO:0000256" key="7">
    <source>
        <dbReference type="SAM" id="Phobius"/>
    </source>
</evidence>